<dbReference type="AlphaFoldDB" id="A0A834XQ39"/>
<feature type="compositionally biased region" description="Low complexity" evidence="10">
    <location>
        <begin position="96"/>
        <end position="112"/>
    </location>
</feature>
<dbReference type="GO" id="GO:0005634">
    <property type="term" value="C:nucleus"/>
    <property type="evidence" value="ECO:0007669"/>
    <property type="project" value="UniProtKB-SubCell"/>
</dbReference>
<dbReference type="InterPro" id="IPR035500">
    <property type="entry name" value="NHR-like_dom_sf"/>
</dbReference>
<keyword evidence="7" id="KW-0804">Transcription</keyword>
<dbReference type="SUPFAM" id="SSF48508">
    <property type="entry name" value="Nuclear receptor ligand-binding domain"/>
    <property type="match status" value="1"/>
</dbReference>
<dbReference type="Gene3D" id="1.10.565.10">
    <property type="entry name" value="Retinoid X Receptor"/>
    <property type="match status" value="1"/>
</dbReference>
<evidence type="ECO:0008006" key="15">
    <source>
        <dbReference type="Google" id="ProtNLM"/>
    </source>
</evidence>
<dbReference type="EMBL" id="JACMRX010000004">
    <property type="protein sequence ID" value="KAF7991348.1"/>
    <property type="molecule type" value="Genomic_DNA"/>
</dbReference>
<dbReference type="PROSITE" id="PS51843">
    <property type="entry name" value="NR_LBD"/>
    <property type="match status" value="1"/>
</dbReference>
<dbReference type="GO" id="GO:0003700">
    <property type="term" value="F:DNA-binding transcription factor activity"/>
    <property type="evidence" value="ECO:0007669"/>
    <property type="project" value="InterPro"/>
</dbReference>
<comment type="subcellular location">
    <subcellularLocation>
        <location evidence="1">Nucleus</location>
    </subcellularLocation>
</comment>
<evidence type="ECO:0000256" key="5">
    <source>
        <dbReference type="ARBA" id="ARBA00023015"/>
    </source>
</evidence>
<keyword evidence="9" id="KW-0539">Nucleus</keyword>
<keyword evidence="3" id="KW-0863">Zinc-finger</keyword>
<sequence length="339" mass="38510">MMGRSLPNPVACKVCGDRSYGKHYGVYCCDGCSCFFKRSIRRGTLYTCIAGNGSCLIDKARRNWCPHCRLKKCFSVQMNTSAVQEERGPRIKNHRSSTTTTSSSSTSSTMSSWMLNKQQTESIEKTKIKSFDKITSINFQPQMISPPRLIFPGEAIQYEITAQIFLSSIRSARNHEIFSQLKIQDQNDILNKNWSAIFLLHAGLWPINLAELEYKNYQTNKSIIKFLSSVRAEMTKLQLNQIEISCLETFTLCRPEELTATSSDDAFNKMITARNSSLEDLIKYQLQNKNYHNQNNNRLANILFLLTLLFSCCSRELACALFVPIIGDVALDRVIASIQ</sequence>
<comment type="caution">
    <text evidence="13">The sequence shown here is derived from an EMBL/GenBank/DDBJ whole genome shotgun (WGS) entry which is preliminary data.</text>
</comment>
<dbReference type="InterPro" id="IPR050274">
    <property type="entry name" value="Nuclear_hormone_rcpt_NR2"/>
</dbReference>
<dbReference type="Pfam" id="PF00105">
    <property type="entry name" value="zf-C4"/>
    <property type="match status" value="1"/>
</dbReference>
<dbReference type="SUPFAM" id="SSF57716">
    <property type="entry name" value="Glucocorticoid receptor-like (DNA-binding domain)"/>
    <property type="match status" value="1"/>
</dbReference>
<dbReference type="OrthoDB" id="5771769at2759"/>
<dbReference type="GO" id="GO:0043565">
    <property type="term" value="F:sequence-specific DNA binding"/>
    <property type="evidence" value="ECO:0007669"/>
    <property type="project" value="InterPro"/>
</dbReference>
<evidence type="ECO:0000256" key="10">
    <source>
        <dbReference type="SAM" id="MobiDB-lite"/>
    </source>
</evidence>
<dbReference type="Gene3D" id="3.30.50.10">
    <property type="entry name" value="Erythroid Transcription Factor GATA-1, subunit A"/>
    <property type="match status" value="1"/>
</dbReference>
<gene>
    <name evidence="13" type="ORF">HCN44_002910</name>
</gene>
<evidence type="ECO:0000256" key="4">
    <source>
        <dbReference type="ARBA" id="ARBA00022833"/>
    </source>
</evidence>
<protein>
    <recommendedName>
        <fullName evidence="15">Nuclear receptor</fullName>
    </recommendedName>
</protein>
<dbReference type="PROSITE" id="PS51030">
    <property type="entry name" value="NUCLEAR_REC_DBD_2"/>
    <property type="match status" value="1"/>
</dbReference>
<evidence type="ECO:0000256" key="9">
    <source>
        <dbReference type="ARBA" id="ARBA00023242"/>
    </source>
</evidence>
<evidence type="ECO:0000259" key="12">
    <source>
        <dbReference type="PROSITE" id="PS51843"/>
    </source>
</evidence>
<evidence type="ECO:0000259" key="11">
    <source>
        <dbReference type="PROSITE" id="PS51030"/>
    </source>
</evidence>
<dbReference type="InterPro" id="IPR001628">
    <property type="entry name" value="Znf_hrmn_rcpt"/>
</dbReference>
<dbReference type="InterPro" id="IPR013088">
    <property type="entry name" value="Znf_NHR/GATA"/>
</dbReference>
<evidence type="ECO:0000256" key="8">
    <source>
        <dbReference type="ARBA" id="ARBA00023170"/>
    </source>
</evidence>
<evidence type="ECO:0000256" key="1">
    <source>
        <dbReference type="ARBA" id="ARBA00004123"/>
    </source>
</evidence>
<feature type="domain" description="Nuclear receptor" evidence="11">
    <location>
        <begin position="9"/>
        <end position="85"/>
    </location>
</feature>
<dbReference type="GO" id="GO:0008270">
    <property type="term" value="F:zinc ion binding"/>
    <property type="evidence" value="ECO:0007669"/>
    <property type="project" value="UniProtKB-KW"/>
</dbReference>
<reference evidence="13 14" key="1">
    <citation type="submission" date="2020-08" db="EMBL/GenBank/DDBJ databases">
        <title>Aphidius gifuensis genome sequencing and assembly.</title>
        <authorList>
            <person name="Du Z."/>
        </authorList>
    </citation>
    <scope>NUCLEOTIDE SEQUENCE [LARGE SCALE GENOMIC DNA]</scope>
    <source>
        <strain evidence="13">YNYX2018</strain>
        <tissue evidence="13">Adults</tissue>
    </source>
</reference>
<dbReference type="InterPro" id="IPR000536">
    <property type="entry name" value="Nucl_hrmn_rcpt_lig-bd"/>
</dbReference>
<dbReference type="Proteomes" id="UP000639338">
    <property type="component" value="Unassembled WGS sequence"/>
</dbReference>
<evidence type="ECO:0000256" key="3">
    <source>
        <dbReference type="ARBA" id="ARBA00022771"/>
    </source>
</evidence>
<keyword evidence="5" id="KW-0805">Transcription regulation</keyword>
<evidence type="ECO:0000256" key="7">
    <source>
        <dbReference type="ARBA" id="ARBA00023163"/>
    </source>
</evidence>
<feature type="region of interest" description="Disordered" evidence="10">
    <location>
        <begin position="84"/>
        <end position="113"/>
    </location>
</feature>
<feature type="domain" description="NR LBD" evidence="12">
    <location>
        <begin position="119"/>
        <end position="339"/>
    </location>
</feature>
<dbReference type="PANTHER" id="PTHR24083">
    <property type="entry name" value="NUCLEAR HORMONE RECEPTOR"/>
    <property type="match status" value="1"/>
</dbReference>
<evidence type="ECO:0000313" key="13">
    <source>
        <dbReference type="EMBL" id="KAF7991348.1"/>
    </source>
</evidence>
<dbReference type="PROSITE" id="PS00031">
    <property type="entry name" value="NUCLEAR_REC_DBD_1"/>
    <property type="match status" value="1"/>
</dbReference>
<name>A0A834XQ39_APHGI</name>
<keyword evidence="8" id="KW-0675">Receptor</keyword>
<keyword evidence="6" id="KW-0238">DNA-binding</keyword>
<proteinExistence type="predicted"/>
<organism evidence="13 14">
    <name type="scientific">Aphidius gifuensis</name>
    <name type="common">Parasitoid wasp</name>
    <dbReference type="NCBI Taxonomy" id="684658"/>
    <lineage>
        <taxon>Eukaryota</taxon>
        <taxon>Metazoa</taxon>
        <taxon>Ecdysozoa</taxon>
        <taxon>Arthropoda</taxon>
        <taxon>Hexapoda</taxon>
        <taxon>Insecta</taxon>
        <taxon>Pterygota</taxon>
        <taxon>Neoptera</taxon>
        <taxon>Endopterygota</taxon>
        <taxon>Hymenoptera</taxon>
        <taxon>Apocrita</taxon>
        <taxon>Ichneumonoidea</taxon>
        <taxon>Braconidae</taxon>
        <taxon>Aphidiinae</taxon>
        <taxon>Aphidius</taxon>
    </lineage>
</organism>
<dbReference type="CDD" id="cd06957">
    <property type="entry name" value="NR_DBD_PNR_like_2"/>
    <property type="match status" value="1"/>
</dbReference>
<evidence type="ECO:0000256" key="2">
    <source>
        <dbReference type="ARBA" id="ARBA00022723"/>
    </source>
</evidence>
<evidence type="ECO:0000313" key="14">
    <source>
        <dbReference type="Proteomes" id="UP000639338"/>
    </source>
</evidence>
<dbReference type="PRINTS" id="PR00047">
    <property type="entry name" value="STROIDFINGER"/>
</dbReference>
<keyword evidence="2" id="KW-0479">Metal-binding</keyword>
<evidence type="ECO:0000256" key="6">
    <source>
        <dbReference type="ARBA" id="ARBA00023125"/>
    </source>
</evidence>
<keyword evidence="14" id="KW-1185">Reference proteome</keyword>
<dbReference type="SMART" id="SM00399">
    <property type="entry name" value="ZnF_C4"/>
    <property type="match status" value="1"/>
</dbReference>
<accession>A0A834XQ39</accession>
<keyword evidence="4" id="KW-0862">Zinc</keyword>